<dbReference type="EMBL" id="QKZN01000003">
    <property type="protein sequence ID" value="PZX30855.1"/>
    <property type="molecule type" value="Genomic_DNA"/>
</dbReference>
<evidence type="ECO:0000313" key="3">
    <source>
        <dbReference type="Proteomes" id="UP000249638"/>
    </source>
</evidence>
<dbReference type="Proteomes" id="UP000249638">
    <property type="component" value="Unassembled WGS sequence"/>
</dbReference>
<organism evidence="2 3">
    <name type="scientific">Cupriavidus phytorum</name>
    <dbReference type="NCBI Taxonomy" id="3024399"/>
    <lineage>
        <taxon>Bacteria</taxon>
        <taxon>Pseudomonadati</taxon>
        <taxon>Pseudomonadota</taxon>
        <taxon>Betaproteobacteria</taxon>
        <taxon>Burkholderiales</taxon>
        <taxon>Burkholderiaceae</taxon>
        <taxon>Cupriavidus</taxon>
    </lineage>
</organism>
<reference evidence="2" key="1">
    <citation type="submission" date="2018-06" db="EMBL/GenBank/DDBJ databases">
        <title>Genomic Encyclopedia of Type Strains, Phase IV (KMG-V): Genome sequencing to study the core and pangenomes of soil and plant-associated prokaryotes.</title>
        <authorList>
            <person name="Whitman W."/>
        </authorList>
    </citation>
    <scope>NUCLEOTIDE SEQUENCE [LARGE SCALE GENOMIC DNA]</scope>
    <source>
        <strain evidence="2">MLR2-44</strain>
    </source>
</reference>
<sequence>MTNESKIAAARTARLAQTQSIARSLLARCYDGTASPRQAIKAFCIACVGERRKDVANCTCYACPLYRYRPAFSTDARGSELDAQESSESTRDMVEDHPDQKKDSGTLDRPLGG</sequence>
<feature type="region of interest" description="Disordered" evidence="1">
    <location>
        <begin position="77"/>
        <end position="113"/>
    </location>
</feature>
<evidence type="ECO:0000313" key="2">
    <source>
        <dbReference type="EMBL" id="PZX30855.1"/>
    </source>
</evidence>
<comment type="caution">
    <text evidence="2">The sequence shown here is derived from an EMBL/GenBank/DDBJ whole genome shotgun (WGS) entry which is preliminary data.</text>
</comment>
<protein>
    <submittedName>
        <fullName evidence="2">Uncharacterized protein</fullName>
    </submittedName>
</protein>
<evidence type="ECO:0000256" key="1">
    <source>
        <dbReference type="SAM" id="MobiDB-lite"/>
    </source>
</evidence>
<gene>
    <name evidence="2" type="ORF">C7416_103588</name>
</gene>
<accession>A0A2W7PWC1</accession>
<proteinExistence type="predicted"/>
<keyword evidence="3" id="KW-1185">Reference proteome</keyword>
<dbReference type="AlphaFoldDB" id="A0A2W7PWC1"/>
<feature type="compositionally biased region" description="Basic and acidic residues" evidence="1">
    <location>
        <begin position="88"/>
        <end position="106"/>
    </location>
</feature>
<name>A0A2W7PWC1_9BURK</name>